<evidence type="ECO:0000313" key="3">
    <source>
        <dbReference type="Proteomes" id="UP000288805"/>
    </source>
</evidence>
<dbReference type="Pfam" id="PF07727">
    <property type="entry name" value="RVT_2"/>
    <property type="match status" value="2"/>
</dbReference>
<reference evidence="2 3" key="1">
    <citation type="journal article" date="2018" name="PLoS Genet.">
        <title>Population sequencing reveals clonal diversity and ancestral inbreeding in the grapevine cultivar Chardonnay.</title>
        <authorList>
            <person name="Roach M.J."/>
            <person name="Johnson D.L."/>
            <person name="Bohlmann J."/>
            <person name="van Vuuren H.J."/>
            <person name="Jones S.J."/>
            <person name="Pretorius I.S."/>
            <person name="Schmidt S.A."/>
            <person name="Borneman A.R."/>
        </authorList>
    </citation>
    <scope>NUCLEOTIDE SEQUENCE [LARGE SCALE GENOMIC DNA]</scope>
    <source>
        <strain evidence="3">cv. Chardonnay</strain>
        <tissue evidence="2">Leaf</tissue>
    </source>
</reference>
<dbReference type="Proteomes" id="UP000288805">
    <property type="component" value="Unassembled WGS sequence"/>
</dbReference>
<proteinExistence type="predicted"/>
<organism evidence="2 3">
    <name type="scientific">Vitis vinifera</name>
    <name type="common">Grape</name>
    <dbReference type="NCBI Taxonomy" id="29760"/>
    <lineage>
        <taxon>Eukaryota</taxon>
        <taxon>Viridiplantae</taxon>
        <taxon>Streptophyta</taxon>
        <taxon>Embryophyta</taxon>
        <taxon>Tracheophyta</taxon>
        <taxon>Spermatophyta</taxon>
        <taxon>Magnoliopsida</taxon>
        <taxon>eudicotyledons</taxon>
        <taxon>Gunneridae</taxon>
        <taxon>Pentapetalae</taxon>
        <taxon>rosids</taxon>
        <taxon>Vitales</taxon>
        <taxon>Vitaceae</taxon>
        <taxon>Viteae</taxon>
        <taxon>Vitis</taxon>
    </lineage>
</organism>
<gene>
    <name evidence="2" type="primary">RE1_1393</name>
    <name evidence="2" type="ORF">CK203_113508</name>
</gene>
<evidence type="ECO:0000259" key="1">
    <source>
        <dbReference type="Pfam" id="PF07727"/>
    </source>
</evidence>
<comment type="caution">
    <text evidence="2">The sequence shown here is derived from an EMBL/GenBank/DDBJ whole genome shotgun (WGS) entry which is preliminary data.</text>
</comment>
<feature type="domain" description="Reverse transcriptase Ty1/copia-type" evidence="1">
    <location>
        <begin position="3"/>
        <end position="117"/>
    </location>
</feature>
<feature type="domain" description="Reverse transcriptase Ty1/copia-type" evidence="1">
    <location>
        <begin position="120"/>
        <end position="170"/>
    </location>
</feature>
<protein>
    <submittedName>
        <fullName evidence="2">Retrovirus-related Pol polyprotein from transposon RE1</fullName>
    </submittedName>
</protein>
<dbReference type="SUPFAM" id="SSF56672">
    <property type="entry name" value="DNA/RNA polymerases"/>
    <property type="match status" value="1"/>
</dbReference>
<accession>A0A438FH02</accession>
<dbReference type="InterPro" id="IPR043502">
    <property type="entry name" value="DNA/RNA_pol_sf"/>
</dbReference>
<sequence>MHVIGSKWVFKPKLKPDGSLDRLKACVVAKGYHQVDGLDYIETFSPVIKPGTIRMVITIALVKKWPIRQLDVKNAFLHGLISEDIHMEQPPGMADLEHPTHVCKLQKVLYGLKQALRACSEFTMKDLGQIHYFLGIEISQTSDGLHLSQSHYALTILERANMVDCKPMSTLLEAKTRTSSNDVLLEDPSYFRGLVGAL</sequence>
<name>A0A438FH02_VITVI</name>
<dbReference type="InterPro" id="IPR013103">
    <property type="entry name" value="RVT_2"/>
</dbReference>
<dbReference type="EMBL" id="QGNW01000899">
    <property type="protein sequence ID" value="RVW59265.1"/>
    <property type="molecule type" value="Genomic_DNA"/>
</dbReference>
<dbReference type="AlphaFoldDB" id="A0A438FH02"/>
<evidence type="ECO:0000313" key="2">
    <source>
        <dbReference type="EMBL" id="RVW59265.1"/>
    </source>
</evidence>